<reference evidence="3" key="2">
    <citation type="submission" date="2021-04" db="EMBL/GenBank/DDBJ databases">
        <authorList>
            <person name="Gilroy R."/>
        </authorList>
    </citation>
    <scope>NUCLEOTIDE SEQUENCE</scope>
    <source>
        <strain evidence="3">CHK187-11901</strain>
    </source>
</reference>
<dbReference type="Pfam" id="PF13320">
    <property type="entry name" value="GH123_cat"/>
    <property type="match status" value="1"/>
</dbReference>
<keyword evidence="1" id="KW-0732">Signal</keyword>
<feature type="chain" id="PRO_5039533118" evidence="1">
    <location>
        <begin position="27"/>
        <end position="1220"/>
    </location>
</feature>
<evidence type="ECO:0000313" key="3">
    <source>
        <dbReference type="EMBL" id="HJC37172.1"/>
    </source>
</evidence>
<sequence>MIKRIMKGLLAVCCALTMVSIQGVYAAEGEPVIIDDTDERFVYSEGDANHGGWGSADGSDPAASEHWSNTPGATLEISFEGNVLEIYGIKAPNHLMFTVSIDGGEAVECDGYGPSRTDGNQLLYSSEDAGIELENTAHTVLLTVLDQSNEAAVNAQGISITYAKVYGGEVSEPEEPEFPGYSDVDDAVTTSSNELFKIQYEPSAEWNAESGYSSLFLNGTDHYSTSGTGSEGQYYTMEFIGTGLDIYASKNTAHADFDVYVDDVFVGTAEANLDSGNTQHQQLLMQVEGLENTTHTLRVEKTPGDTATKAMQIDMIRVYHDEMAPTSITLDRSEVTMIPGGSTTLNASIEPWVATNDDIVWTSSNNAVVSVEDGVLNAAEVESKETVIITAMAAADERVYAQATITVDPSLAVMNAYVGNEKLLDIAEDYDELAVGNDPTYEGIAWRGDQLNSKVVVASMSRPLTNVEVTASDFTNENGAVLSADNFDIKWLKEIDANIGRGNSSAPVKEFPDMIYKGGAKDIEANDVQFAWIKINVPEDTQAGTYSGTITVSADEVSDPFVLRYTIEVIDLVQPEAGATDIQIWQHPFSVANYYLGLGSEPTNAGISNDLAEDFYFTEEHFNLMRASMEEYVEMGGHDAVANIVEEAWNHQSYYSDPSMVKWTKKADGSWEFDYTWYDAWIEFMIECGVLDPENGIGQIKCYSIVPWNNQIAYYDEASGETVKESHSPGSDSWKVMWEPFLEDFIQHSKEKGWFEITYISMDERGLSELEPAVEMIESVTDEEGNHFKISSALNYAAPEYYDFTDRIDDISINLGNASNVQQMKELSEHRRELGLNTTFYTCTGDYPSNFTISDPGDNYWDVWYTMTLGTDGYMRWAWDNFVYDMHGDITYRYWEPGDGWFFYPLEREEADMSETVGFYSTPRYELFKQGVRDVAKAKYLLESEDVSEEQKEELRSVVENLSRPSGTTSYGSRVPANEEQRMLVHSETERALEATNALAREVAGSASEEEPASEAALQALQAMVEKAVALGSDDAVLQAAIETAQALLADAENATSTAVVSALLNLSEAMADLNTGGSSDKLREDLKATIDYINAYVLTNVDNVRPAKVTELKTAVAEAYQVYMNEDATADEIRTAIRTLSEKAQELWLIVSKAELNALIESAEAISADGYTDLTYRALQAAITAAKSAAANDNATTSEVTQAITDLASAIAGLETITL</sequence>
<accession>A0A9D2NRL5</accession>
<organism evidence="3 4">
    <name type="scientific">Candidatus Merdibacter merdavium</name>
    <dbReference type="NCBI Taxonomy" id="2838692"/>
    <lineage>
        <taxon>Bacteria</taxon>
        <taxon>Bacillati</taxon>
        <taxon>Bacillota</taxon>
        <taxon>Erysipelotrichia</taxon>
        <taxon>Erysipelotrichales</taxon>
        <taxon>Erysipelotrichaceae</taxon>
        <taxon>Merdibacter</taxon>
    </lineage>
</organism>
<dbReference type="Pfam" id="PF07554">
    <property type="entry name" value="FIVAR"/>
    <property type="match status" value="2"/>
</dbReference>
<feature type="non-terminal residue" evidence="3">
    <location>
        <position position="1220"/>
    </location>
</feature>
<feature type="domain" description="BIG2" evidence="2">
    <location>
        <begin position="324"/>
        <end position="402"/>
    </location>
</feature>
<dbReference type="Gene3D" id="2.60.40.1080">
    <property type="match status" value="1"/>
</dbReference>
<dbReference type="Pfam" id="PF22680">
    <property type="entry name" value="Glyco_hydro_123_N_2"/>
    <property type="match status" value="1"/>
</dbReference>
<comment type="caution">
    <text evidence="3">The sequence shown here is derived from an EMBL/GenBank/DDBJ whole genome shotgun (WGS) entry which is preliminary data.</text>
</comment>
<proteinExistence type="predicted"/>
<reference evidence="3" key="1">
    <citation type="journal article" date="2021" name="PeerJ">
        <title>Extensive microbial diversity within the chicken gut microbiome revealed by metagenomics and culture.</title>
        <authorList>
            <person name="Gilroy R."/>
            <person name="Ravi A."/>
            <person name="Getino M."/>
            <person name="Pursley I."/>
            <person name="Horton D.L."/>
            <person name="Alikhan N.F."/>
            <person name="Baker D."/>
            <person name="Gharbi K."/>
            <person name="Hall N."/>
            <person name="Watson M."/>
            <person name="Adriaenssens E.M."/>
            <person name="Foster-Nyarko E."/>
            <person name="Jarju S."/>
            <person name="Secka A."/>
            <person name="Antonio M."/>
            <person name="Oren A."/>
            <person name="Chaudhuri R.R."/>
            <person name="La Ragione R."/>
            <person name="Hildebrand F."/>
            <person name="Pallen M.J."/>
        </authorList>
    </citation>
    <scope>NUCLEOTIDE SEQUENCE</scope>
    <source>
        <strain evidence="3">CHK187-11901</strain>
    </source>
</reference>
<protein>
    <submittedName>
        <fullName evidence="3">DUF4091 domain-containing protein</fullName>
    </submittedName>
</protein>
<feature type="signal peptide" evidence="1">
    <location>
        <begin position="1"/>
        <end position="26"/>
    </location>
</feature>
<evidence type="ECO:0000259" key="2">
    <source>
        <dbReference type="SMART" id="SM00635"/>
    </source>
</evidence>
<dbReference type="Gene3D" id="2.60.120.260">
    <property type="entry name" value="Galactose-binding domain-like"/>
    <property type="match status" value="2"/>
</dbReference>
<dbReference type="InterPro" id="IPR003343">
    <property type="entry name" value="Big_2"/>
</dbReference>
<dbReference type="SMART" id="SM00635">
    <property type="entry name" value="BID_2"/>
    <property type="match status" value="1"/>
</dbReference>
<dbReference type="Pfam" id="PF02368">
    <property type="entry name" value="Big_2"/>
    <property type="match status" value="1"/>
</dbReference>
<name>A0A9D2NRL5_9FIRM</name>
<evidence type="ECO:0000313" key="4">
    <source>
        <dbReference type="Proteomes" id="UP000823896"/>
    </source>
</evidence>
<dbReference type="AlphaFoldDB" id="A0A9D2NRL5"/>
<dbReference type="SUPFAM" id="SSF49373">
    <property type="entry name" value="Invasin/intimin cell-adhesion fragments"/>
    <property type="match status" value="1"/>
</dbReference>
<dbReference type="InterPro" id="IPR025150">
    <property type="entry name" value="GH123_cat"/>
</dbReference>
<evidence type="ECO:0000256" key="1">
    <source>
        <dbReference type="SAM" id="SignalP"/>
    </source>
</evidence>
<dbReference type="Gene3D" id="1.20.1270.90">
    <property type="entry name" value="AF1782-like"/>
    <property type="match status" value="1"/>
</dbReference>
<gene>
    <name evidence="3" type="ORF">H9702_08620</name>
</gene>
<dbReference type="InterPro" id="IPR008964">
    <property type="entry name" value="Invasin/intimin_cell_adhesion"/>
</dbReference>
<dbReference type="InterPro" id="IPR053850">
    <property type="entry name" value="Glyco_hydro_123_N_2"/>
</dbReference>
<dbReference type="Proteomes" id="UP000823896">
    <property type="component" value="Unassembled WGS sequence"/>
</dbReference>
<dbReference type="EMBL" id="DWWM01000056">
    <property type="protein sequence ID" value="HJC37172.1"/>
    <property type="molecule type" value="Genomic_DNA"/>
</dbReference>